<name>A0A1T4YC50_9BACL</name>
<dbReference type="Pfam" id="PF13786">
    <property type="entry name" value="DUF4179"/>
    <property type="match status" value="1"/>
</dbReference>
<protein>
    <recommendedName>
        <fullName evidence="2">Anti-sigma-W factor RsiW</fullName>
    </recommendedName>
</protein>
<dbReference type="AlphaFoldDB" id="A0A1T4YC50"/>
<gene>
    <name evidence="6" type="ORF">SAMN04244570_2191</name>
</gene>
<evidence type="ECO:0000256" key="1">
    <source>
        <dbReference type="ARBA" id="ARBA00024353"/>
    </source>
</evidence>
<dbReference type="GO" id="GO:0008270">
    <property type="term" value="F:zinc ion binding"/>
    <property type="evidence" value="ECO:0007669"/>
    <property type="project" value="UniProtKB-KW"/>
</dbReference>
<keyword evidence="6" id="KW-0862">Zinc</keyword>
<dbReference type="Gene3D" id="2.60.40.1630">
    <property type="entry name" value="bacillus anthracis domain"/>
    <property type="match status" value="1"/>
</dbReference>
<organism evidence="6 7">
    <name type="scientific">Sporosarcina newyorkensis</name>
    <dbReference type="NCBI Taxonomy" id="759851"/>
    <lineage>
        <taxon>Bacteria</taxon>
        <taxon>Bacillati</taxon>
        <taxon>Bacillota</taxon>
        <taxon>Bacilli</taxon>
        <taxon>Bacillales</taxon>
        <taxon>Caryophanaceae</taxon>
        <taxon>Sporosarcina</taxon>
    </lineage>
</organism>
<keyword evidence="3" id="KW-0812">Transmembrane</keyword>
<keyword evidence="6" id="KW-0863">Zinc-finger</keyword>
<sequence length="537" mass="60512">MNCPTIDELSKYVDDLLTEKESDRVQVHVENCSHCQEVVAAFLEEQRFVVETLQNPELPDDFADNVLEQLEPYEQKTFRRKAPWKKVMLSAAGVVLAVGLSAALSPSFAQLIGGFFSTEQADEGLRLAMEEGLAERVDLAVEDQGVTLKVEDVMADSSRITLSYQVLKNGKTKNTYLEEGDSANRVIALDSNGNEIGQLGYSWWDGGDYGVYEFSLRDQEELDQLTVRFDIVELNGVRGSWKLDVPIDLKEKRQLTKTLALEDASITTNGVKVDLQKAQKAPSSTELFYETSFSEEELTRVEKARNDFVLRFGAENVEDLVYQYETAIAYHLEDESGTALYSWNTWTEEKGHAVDTGMLQGTSERLGTLGHLKWVNSFVPKKEQPNVAFVLDGVYKTEPVDFSVKIRPNELRKKPFSFEFEGNHLTVVKAKNETNFYLRKSLMPIAKEETFVIEMEGGKEVGASELGGWLITDDKGNVYSSGLSGSILDEKDENGDFKVGMQLTLPKLKEVPEELILHLFSVKRYEPVVEPWKVPLY</sequence>
<keyword evidence="3" id="KW-1133">Transmembrane helix</keyword>
<accession>A0A1T4YC50</accession>
<keyword evidence="6" id="KW-0479">Metal-binding</keyword>
<dbReference type="EMBL" id="FUYJ01000003">
    <property type="protein sequence ID" value="SKA98825.1"/>
    <property type="molecule type" value="Genomic_DNA"/>
</dbReference>
<dbReference type="InterPro" id="IPR041916">
    <property type="entry name" value="Anti_sigma_zinc_sf"/>
</dbReference>
<dbReference type="RefSeq" id="WP_009766583.1">
    <property type="nucleotide sequence ID" value="NZ_FUYJ01000003.1"/>
</dbReference>
<feature type="domain" description="Putative zinc-finger" evidence="4">
    <location>
        <begin position="7"/>
        <end position="36"/>
    </location>
</feature>
<reference evidence="7" key="1">
    <citation type="submission" date="2017-02" db="EMBL/GenBank/DDBJ databases">
        <authorList>
            <person name="Varghese N."/>
            <person name="Submissions S."/>
        </authorList>
    </citation>
    <scope>NUCLEOTIDE SEQUENCE [LARGE SCALE GENOMIC DNA]</scope>
    <source>
        <strain evidence="7">DSM 23966</strain>
    </source>
</reference>
<evidence type="ECO:0000313" key="7">
    <source>
        <dbReference type="Proteomes" id="UP000190042"/>
    </source>
</evidence>
<dbReference type="Proteomes" id="UP000190042">
    <property type="component" value="Unassembled WGS sequence"/>
</dbReference>
<evidence type="ECO:0000259" key="4">
    <source>
        <dbReference type="Pfam" id="PF13490"/>
    </source>
</evidence>
<keyword evidence="7" id="KW-1185">Reference proteome</keyword>
<dbReference type="Pfam" id="PF13490">
    <property type="entry name" value="zf-HC2"/>
    <property type="match status" value="1"/>
</dbReference>
<evidence type="ECO:0000259" key="5">
    <source>
        <dbReference type="Pfam" id="PF13786"/>
    </source>
</evidence>
<feature type="transmembrane region" description="Helical" evidence="3">
    <location>
        <begin position="87"/>
        <end position="109"/>
    </location>
</feature>
<feature type="domain" description="DUF4179" evidence="5">
    <location>
        <begin position="80"/>
        <end position="166"/>
    </location>
</feature>
<evidence type="ECO:0000256" key="3">
    <source>
        <dbReference type="SAM" id="Phobius"/>
    </source>
</evidence>
<dbReference type="InterPro" id="IPR027383">
    <property type="entry name" value="Znf_put"/>
</dbReference>
<keyword evidence="3" id="KW-0472">Membrane</keyword>
<evidence type="ECO:0000313" key="6">
    <source>
        <dbReference type="EMBL" id="SKA98825.1"/>
    </source>
</evidence>
<dbReference type="Gene3D" id="1.10.10.1320">
    <property type="entry name" value="Anti-sigma factor, zinc-finger domain"/>
    <property type="match status" value="1"/>
</dbReference>
<proteinExistence type="inferred from homology"/>
<comment type="similarity">
    <text evidence="1">Belongs to the zinc-associated anti-sigma factor (ZAS) superfamily. Anti-sigma-W factor family.</text>
</comment>
<evidence type="ECO:0000256" key="2">
    <source>
        <dbReference type="ARBA" id="ARBA00024438"/>
    </source>
</evidence>
<dbReference type="InterPro" id="IPR025436">
    <property type="entry name" value="DUF4179"/>
</dbReference>